<protein>
    <submittedName>
        <fullName evidence="2">Putative hAT family C-terminal dimerization region-containing protein 25</fullName>
    </submittedName>
</protein>
<name>A0A8J5MVD9_HOMAM</name>
<organism evidence="2 3">
    <name type="scientific">Homarus americanus</name>
    <name type="common">American lobster</name>
    <dbReference type="NCBI Taxonomy" id="6706"/>
    <lineage>
        <taxon>Eukaryota</taxon>
        <taxon>Metazoa</taxon>
        <taxon>Ecdysozoa</taxon>
        <taxon>Arthropoda</taxon>
        <taxon>Crustacea</taxon>
        <taxon>Multicrustacea</taxon>
        <taxon>Malacostraca</taxon>
        <taxon>Eumalacostraca</taxon>
        <taxon>Eucarida</taxon>
        <taxon>Decapoda</taxon>
        <taxon>Pleocyemata</taxon>
        <taxon>Astacidea</taxon>
        <taxon>Nephropoidea</taxon>
        <taxon>Nephropidae</taxon>
        <taxon>Homarus</taxon>
    </lineage>
</organism>
<gene>
    <name evidence="2" type="ORF">Hamer_G004827</name>
</gene>
<dbReference type="AlphaFoldDB" id="A0A8J5MVD9"/>
<dbReference type="PANTHER" id="PTHR45749:SF35">
    <property type="entry name" value="AC-LIKE TRANSPOSASE-RELATED"/>
    <property type="match status" value="1"/>
</dbReference>
<dbReference type="Pfam" id="PF05699">
    <property type="entry name" value="Dimer_Tnp_hAT"/>
    <property type="match status" value="1"/>
</dbReference>
<dbReference type="GO" id="GO:0046983">
    <property type="term" value="F:protein dimerization activity"/>
    <property type="evidence" value="ECO:0007669"/>
    <property type="project" value="InterPro"/>
</dbReference>
<comment type="caution">
    <text evidence="2">The sequence shown here is derived from an EMBL/GenBank/DDBJ whole genome shotgun (WGS) entry which is preliminary data.</text>
</comment>
<dbReference type="InterPro" id="IPR008906">
    <property type="entry name" value="HATC_C_dom"/>
</dbReference>
<sequence>MQLDVAMGLLKNTKASLVSYCENGFVSAQASAKNMCKEMNMEAVLKKKKLGMTKIHFGYEAPDEPISDASKRLEVSFVNTVVDSAITSLNERFQSLGEVRDKFRVLFHFKELSFDSLTRQYEELSDSLSYGGELDIDGKELAFDMRNLPKLPSDSTTALELLKYIHEKEIKELYPNMWTAIRVAVTFHVTLAAAERNFSELKLIKTYLRSMIAQDRLTGLAVISINNAVGRQMSYGDIKDNFASKKTKKQKF</sequence>
<proteinExistence type="predicted"/>
<dbReference type="PANTHER" id="PTHR45749">
    <property type="match status" value="1"/>
</dbReference>
<evidence type="ECO:0000313" key="2">
    <source>
        <dbReference type="EMBL" id="KAG7165066.1"/>
    </source>
</evidence>
<accession>A0A8J5MVD9</accession>
<evidence type="ECO:0000259" key="1">
    <source>
        <dbReference type="Pfam" id="PF05699"/>
    </source>
</evidence>
<feature type="domain" description="HAT C-terminal dimerisation" evidence="1">
    <location>
        <begin position="149"/>
        <end position="227"/>
    </location>
</feature>
<dbReference type="EMBL" id="JAHLQT010024847">
    <property type="protein sequence ID" value="KAG7165066.1"/>
    <property type="molecule type" value="Genomic_DNA"/>
</dbReference>
<evidence type="ECO:0000313" key="3">
    <source>
        <dbReference type="Proteomes" id="UP000747542"/>
    </source>
</evidence>
<reference evidence="2" key="1">
    <citation type="journal article" date="2021" name="Sci. Adv.">
        <title>The American lobster genome reveals insights on longevity, neural, and immune adaptations.</title>
        <authorList>
            <person name="Polinski J.M."/>
            <person name="Zimin A.V."/>
            <person name="Clark K.F."/>
            <person name="Kohn A.B."/>
            <person name="Sadowski N."/>
            <person name="Timp W."/>
            <person name="Ptitsyn A."/>
            <person name="Khanna P."/>
            <person name="Romanova D.Y."/>
            <person name="Williams P."/>
            <person name="Greenwood S.J."/>
            <person name="Moroz L.L."/>
            <person name="Walt D.R."/>
            <person name="Bodnar A.G."/>
        </authorList>
    </citation>
    <scope>NUCLEOTIDE SEQUENCE</scope>
    <source>
        <strain evidence="2">GMGI-L3</strain>
    </source>
</reference>
<keyword evidence="3" id="KW-1185">Reference proteome</keyword>
<dbReference type="Proteomes" id="UP000747542">
    <property type="component" value="Unassembled WGS sequence"/>
</dbReference>